<protein>
    <submittedName>
        <fullName evidence="2">Uncharacterized protein</fullName>
    </submittedName>
</protein>
<proteinExistence type="predicted"/>
<keyword evidence="1" id="KW-1133">Transmembrane helix</keyword>
<name>A0AB36VBM6_BACTU</name>
<accession>A0AB36VBM6</accession>
<dbReference type="RefSeq" id="WP_098684137.1">
    <property type="nucleotide sequence ID" value="NZ_NUPM01000007.1"/>
</dbReference>
<dbReference type="AlphaFoldDB" id="A0AB36VBM6"/>
<keyword evidence="1" id="KW-0472">Membrane</keyword>
<evidence type="ECO:0000313" key="2">
    <source>
        <dbReference type="EMBL" id="PGZ03321.1"/>
    </source>
</evidence>
<keyword evidence="1" id="KW-0812">Transmembrane</keyword>
<sequence length="162" mass="19126">MWYDIFFDKNGVFQWASIAAIVSFLAFVVTLLSLLVTWAQGKKNRKSTTLVNLRLEELKDLRKEGASIISLIDKILNEREKEKEILKTDPIINELDINFNKLYSYLYRETIHAVKLDLKITKCKTQLLTLKDNHSLIDMRFDLEEAIKEYSRIEYEEIESYL</sequence>
<gene>
    <name evidence="2" type="ORF">COE48_13505</name>
</gene>
<feature type="transmembrane region" description="Helical" evidence="1">
    <location>
        <begin position="12"/>
        <end position="36"/>
    </location>
</feature>
<dbReference type="Proteomes" id="UP000223445">
    <property type="component" value="Unassembled WGS sequence"/>
</dbReference>
<reference evidence="2 3" key="1">
    <citation type="submission" date="2017-09" db="EMBL/GenBank/DDBJ databases">
        <title>Large-scale bioinformatics analysis of Bacillus genomes uncovers conserved roles of natural products in bacterial physiology.</title>
        <authorList>
            <consortium name="Agbiome Team Llc"/>
            <person name="Bleich R.M."/>
            <person name="Grubbs K.J."/>
            <person name="Santa Maria K.C."/>
            <person name="Allen S.E."/>
            <person name="Farag S."/>
            <person name="Shank E.A."/>
            <person name="Bowers A."/>
        </authorList>
    </citation>
    <scope>NUCLEOTIDE SEQUENCE [LARGE SCALE GENOMIC DNA]</scope>
    <source>
        <strain evidence="2 3">AFS030179</strain>
    </source>
</reference>
<dbReference type="EMBL" id="NUPM01000007">
    <property type="protein sequence ID" value="PGZ03321.1"/>
    <property type="molecule type" value="Genomic_DNA"/>
</dbReference>
<evidence type="ECO:0000313" key="3">
    <source>
        <dbReference type="Proteomes" id="UP000223445"/>
    </source>
</evidence>
<evidence type="ECO:0000256" key="1">
    <source>
        <dbReference type="SAM" id="Phobius"/>
    </source>
</evidence>
<organism evidence="2 3">
    <name type="scientific">Bacillus thuringiensis</name>
    <dbReference type="NCBI Taxonomy" id="1428"/>
    <lineage>
        <taxon>Bacteria</taxon>
        <taxon>Bacillati</taxon>
        <taxon>Bacillota</taxon>
        <taxon>Bacilli</taxon>
        <taxon>Bacillales</taxon>
        <taxon>Bacillaceae</taxon>
        <taxon>Bacillus</taxon>
        <taxon>Bacillus cereus group</taxon>
    </lineage>
</organism>
<comment type="caution">
    <text evidence="2">The sequence shown here is derived from an EMBL/GenBank/DDBJ whole genome shotgun (WGS) entry which is preliminary data.</text>
</comment>